<dbReference type="EMBL" id="DACSDU010000007">
    <property type="protein sequence ID" value="HAT1585879.1"/>
    <property type="molecule type" value="Genomic_DNA"/>
</dbReference>
<reference evidence="1" key="2">
    <citation type="submission" date="2020-11" db="EMBL/GenBank/DDBJ databases">
        <authorList>
            <consortium name="NCBI Pathogen Detection Project"/>
        </authorList>
    </citation>
    <scope>NUCLEOTIDE SEQUENCE</scope>
    <source>
        <strain evidence="1">YDC697-2</strain>
    </source>
</reference>
<dbReference type="AlphaFoldDB" id="A0A8H9TVK4"/>
<name>A0A8H9TVK4_9ENTR</name>
<proteinExistence type="predicted"/>
<evidence type="ECO:0000313" key="1">
    <source>
        <dbReference type="EMBL" id="HAT1585879.1"/>
    </source>
</evidence>
<accession>A0A8H9TVK4</accession>
<organism evidence="1">
    <name type="scientific">Citrobacter farmeri</name>
    <dbReference type="NCBI Taxonomy" id="67824"/>
    <lineage>
        <taxon>Bacteria</taxon>
        <taxon>Pseudomonadati</taxon>
        <taxon>Pseudomonadota</taxon>
        <taxon>Gammaproteobacteria</taxon>
        <taxon>Enterobacterales</taxon>
        <taxon>Enterobacteriaceae</taxon>
        <taxon>Citrobacter</taxon>
    </lineage>
</organism>
<comment type="caution">
    <text evidence="1">The sequence shown here is derived from an EMBL/GenBank/DDBJ whole genome shotgun (WGS) entry which is preliminary data.</text>
</comment>
<sequence>MQLSARLVERLYLGEHAGHAFPEEDNTPGVASSLHRDLSGKTLAIYSLMEGAARRGKEALLQLYPGLRVELNHDHVATPALVNLAEKAEYFIFASGSSKHQAFYTVTDYRKEIIYPSGKGASSMIAAFVSALG</sequence>
<dbReference type="Proteomes" id="UP000864563">
    <property type="component" value="Unassembled WGS sequence"/>
</dbReference>
<gene>
    <name evidence="1" type="ORF">I8Y00_002222</name>
</gene>
<reference evidence="1" key="1">
    <citation type="journal article" date="2018" name="Genome Biol.">
        <title>SKESA: strategic k-mer extension for scrupulous assemblies.</title>
        <authorList>
            <person name="Souvorov A."/>
            <person name="Agarwala R."/>
            <person name="Lipman D.J."/>
        </authorList>
    </citation>
    <scope>NUCLEOTIDE SEQUENCE</scope>
    <source>
        <strain evidence="1">YDC697-2</strain>
    </source>
</reference>
<protein>
    <submittedName>
        <fullName evidence="1">Uncharacterized protein</fullName>
    </submittedName>
</protein>